<keyword evidence="3" id="KW-0862">Zinc</keyword>
<dbReference type="Gene3D" id="3.30.60.90">
    <property type="match status" value="1"/>
</dbReference>
<dbReference type="SMART" id="SM00291">
    <property type="entry name" value="ZnF_ZZ"/>
    <property type="match status" value="1"/>
</dbReference>
<feature type="domain" description="Myb-like" evidence="10">
    <location>
        <begin position="398"/>
        <end position="448"/>
    </location>
</feature>
<dbReference type="Pfam" id="PF00569">
    <property type="entry name" value="ZZ"/>
    <property type="match status" value="1"/>
</dbReference>
<dbReference type="Pfam" id="PF00249">
    <property type="entry name" value="Myb_DNA-binding"/>
    <property type="match status" value="1"/>
</dbReference>
<dbReference type="PROSITE" id="PS50135">
    <property type="entry name" value="ZF_ZZ_2"/>
    <property type="match status" value="1"/>
</dbReference>
<dbReference type="PROSITE" id="PS50090">
    <property type="entry name" value="MYB_LIKE"/>
    <property type="match status" value="1"/>
</dbReference>
<dbReference type="InterPro" id="IPR000433">
    <property type="entry name" value="Znf_ZZ"/>
</dbReference>
<evidence type="ECO:0000313" key="14">
    <source>
        <dbReference type="EMBL" id="CAK9225442.1"/>
    </source>
</evidence>
<organism evidence="14 15">
    <name type="scientific">Sphagnum troendelagicum</name>
    <dbReference type="NCBI Taxonomy" id="128251"/>
    <lineage>
        <taxon>Eukaryota</taxon>
        <taxon>Viridiplantae</taxon>
        <taxon>Streptophyta</taxon>
        <taxon>Embryophyta</taxon>
        <taxon>Bryophyta</taxon>
        <taxon>Sphagnophytina</taxon>
        <taxon>Sphagnopsida</taxon>
        <taxon>Sphagnales</taxon>
        <taxon>Sphagnaceae</taxon>
        <taxon>Sphagnum</taxon>
    </lineage>
</organism>
<keyword evidence="4" id="KW-0805">Transcription regulation</keyword>
<evidence type="ECO:0000256" key="7">
    <source>
        <dbReference type="ARBA" id="ARBA00023242"/>
    </source>
</evidence>
<dbReference type="CDD" id="cd02336">
    <property type="entry name" value="ZZ_RSC8"/>
    <property type="match status" value="1"/>
</dbReference>
<feature type="compositionally biased region" description="Polar residues" evidence="9">
    <location>
        <begin position="131"/>
        <end position="141"/>
    </location>
</feature>
<dbReference type="InterPro" id="IPR043145">
    <property type="entry name" value="Znf_ZZ_sf"/>
</dbReference>
<evidence type="ECO:0000259" key="12">
    <source>
        <dbReference type="PROSITE" id="PS50934"/>
    </source>
</evidence>
<feature type="region of interest" description="Disordered" evidence="9">
    <location>
        <begin position="458"/>
        <end position="517"/>
    </location>
</feature>
<dbReference type="Gene3D" id="1.10.10.10">
    <property type="entry name" value="Winged helix-like DNA-binding domain superfamily/Winged helix DNA-binding domain"/>
    <property type="match status" value="1"/>
</dbReference>
<feature type="compositionally biased region" description="Basic and acidic residues" evidence="9">
    <location>
        <begin position="481"/>
        <end position="493"/>
    </location>
</feature>
<accession>A0ABP0UMF1</accession>
<feature type="compositionally biased region" description="Polar residues" evidence="9">
    <location>
        <begin position="471"/>
        <end position="480"/>
    </location>
</feature>
<feature type="compositionally biased region" description="Basic and acidic residues" evidence="9">
    <location>
        <begin position="658"/>
        <end position="679"/>
    </location>
</feature>
<evidence type="ECO:0000256" key="5">
    <source>
        <dbReference type="ARBA" id="ARBA00023125"/>
    </source>
</evidence>
<dbReference type="PROSITE" id="PS01357">
    <property type="entry name" value="ZF_ZZ_1"/>
    <property type="match status" value="1"/>
</dbReference>
<dbReference type="InterPro" id="IPR001005">
    <property type="entry name" value="SANT/Myb"/>
</dbReference>
<dbReference type="PROSITE" id="PS51293">
    <property type="entry name" value="SANT"/>
    <property type="match status" value="1"/>
</dbReference>
<reference evidence="14" key="1">
    <citation type="submission" date="2024-02" db="EMBL/GenBank/DDBJ databases">
        <authorList>
            <consortium name="ELIXIR-Norway"/>
            <consortium name="Elixir Norway"/>
        </authorList>
    </citation>
    <scope>NUCLEOTIDE SEQUENCE</scope>
</reference>
<feature type="region of interest" description="Disordered" evidence="9">
    <location>
        <begin position="1"/>
        <end position="26"/>
    </location>
</feature>
<evidence type="ECO:0000256" key="9">
    <source>
        <dbReference type="SAM" id="MobiDB-lite"/>
    </source>
</evidence>
<dbReference type="Pfam" id="PF04433">
    <property type="entry name" value="SWIRM"/>
    <property type="match status" value="1"/>
</dbReference>
<feature type="compositionally biased region" description="Basic and acidic residues" evidence="9">
    <location>
        <begin position="711"/>
        <end position="725"/>
    </location>
</feature>
<name>A0ABP0UMF1_9BRYO</name>
<dbReference type="PANTHER" id="PTHR12802">
    <property type="entry name" value="SWI/SNF COMPLEX-RELATED"/>
    <property type="match status" value="1"/>
</dbReference>
<dbReference type="Proteomes" id="UP001497512">
    <property type="component" value="Chromosome 5"/>
</dbReference>
<dbReference type="Gene3D" id="1.10.10.60">
    <property type="entry name" value="Homeodomain-like"/>
    <property type="match status" value="1"/>
</dbReference>
<keyword evidence="5" id="KW-0238">DNA-binding</keyword>
<dbReference type="InterPro" id="IPR036388">
    <property type="entry name" value="WH-like_DNA-bd_sf"/>
</dbReference>
<dbReference type="EMBL" id="OZ019897">
    <property type="protein sequence ID" value="CAK9225442.1"/>
    <property type="molecule type" value="Genomic_DNA"/>
</dbReference>
<feature type="domain" description="ZZ-type" evidence="11">
    <location>
        <begin position="344"/>
        <end position="398"/>
    </location>
</feature>
<dbReference type="InterPro" id="IPR007526">
    <property type="entry name" value="SWIRM"/>
</dbReference>
<evidence type="ECO:0000259" key="10">
    <source>
        <dbReference type="PROSITE" id="PS50090"/>
    </source>
</evidence>
<dbReference type="InterPro" id="IPR032451">
    <property type="entry name" value="SMARCC_C"/>
</dbReference>
<feature type="region of interest" description="Disordered" evidence="9">
    <location>
        <begin position="69"/>
        <end position="158"/>
    </location>
</feature>
<evidence type="ECO:0008006" key="16">
    <source>
        <dbReference type="Google" id="ProtNLM"/>
    </source>
</evidence>
<gene>
    <name evidence="14" type="ORF">CSSPTR1EN2_LOCUS17556</name>
</gene>
<dbReference type="InterPro" id="IPR041984">
    <property type="entry name" value="Rsc8/Ssr1/Ssr2_ZZ"/>
</dbReference>
<dbReference type="SMART" id="SM00717">
    <property type="entry name" value="SANT"/>
    <property type="match status" value="1"/>
</dbReference>
<feature type="region of interest" description="Disordered" evidence="9">
    <location>
        <begin position="619"/>
        <end position="725"/>
    </location>
</feature>
<evidence type="ECO:0000259" key="11">
    <source>
        <dbReference type="PROSITE" id="PS50135"/>
    </source>
</evidence>
<keyword evidence="15" id="KW-1185">Reference proteome</keyword>
<keyword evidence="2 8" id="KW-0863">Zinc-finger</keyword>
<dbReference type="PROSITE" id="PS50934">
    <property type="entry name" value="SWIRM"/>
    <property type="match status" value="1"/>
</dbReference>
<keyword evidence="6" id="KW-0804">Transcription</keyword>
<dbReference type="SUPFAM" id="SSF57850">
    <property type="entry name" value="RING/U-box"/>
    <property type="match status" value="1"/>
</dbReference>
<feature type="compositionally biased region" description="Low complexity" evidence="9">
    <location>
        <begin position="113"/>
        <end position="130"/>
    </location>
</feature>
<feature type="compositionally biased region" description="Polar residues" evidence="9">
    <location>
        <begin position="309"/>
        <end position="325"/>
    </location>
</feature>
<sequence length="881" mass="94708">MLKRKRESSPSSTPSQGYKLSRQRSSEVVIPGHNESLENGVVKESSVGVVEHLHHVSSSAAVEALVQPEQQQKTMEVRPPPETEIQETAATTTCSPAMENNSHHDNDKEMMMQQVTTSESTEQQKQQPQQGSASKTENGNAGDSALGFGASVASTSQTPPPVVAEVLHTVPSHAGWFSWTKIHTLERQGLAGLFNGTSVAHTPELYMEYRNAIVNKYREDPTKVISIADIMQGNLGGNVVVVDEKSIARVLGFLDHWGLINYQAPEDWLPTWPNKEAADSLLEVDELGVSQALLPQTDTSLYKSHKSRSPASSKQNATSKQSIMKQTAADRALAEALEKLQGPEVEYHCNSCAADCSRQRYHCQKQADFDLCPDCYNAGKFGSDMMSTDFMRMDVTEAADAKGEGWTDQETLLLLEALELYGDNWNEIAEHVATKSKSQCILHFIRLPIEDPFLDDTDTSTLPFSAPSPPSVLQTASSSEGEQKVEPSSEKPSESLAPKVVSNNTGTESASKRLSAPPSGVAFADAGNPVMTQVAFLAALVGRNVATAAAQAALASLTEKEPGPRLAAGTAIVLDAPKVKELLPSGSHPDRFFLITYTSDPLACPVVQLDGELQTAVEDPKVETETNLESGVQDPNAKPETELECGVQGPLAETGTELEPRVQDSKAAEHAESAIDREGILAVPDSSPQKEAAGQTCGDSSPGKECVPKTVPEENSKRLEEDPQHATRVKHAAVSAVAAAAVKAKLLADHEEREMQRLVATIIENQLKKLELKLKTFSELENLIAMECETVEHARQRMYSEHAQMLATCMGTDSNGSGLLARPSTDTLRPSDALSNSGAAVSVPVSLPTADPSSITAQFAASFGPGQSPAFQHHELDGPSY</sequence>
<feature type="domain" description="SANT" evidence="13">
    <location>
        <begin position="406"/>
        <end position="452"/>
    </location>
</feature>
<evidence type="ECO:0000256" key="2">
    <source>
        <dbReference type="ARBA" id="ARBA00022771"/>
    </source>
</evidence>
<evidence type="ECO:0000259" key="13">
    <source>
        <dbReference type="PROSITE" id="PS51293"/>
    </source>
</evidence>
<dbReference type="SUPFAM" id="SSF46689">
    <property type="entry name" value="Homeodomain-like"/>
    <property type="match status" value="2"/>
</dbReference>
<evidence type="ECO:0000256" key="3">
    <source>
        <dbReference type="ARBA" id="ARBA00022833"/>
    </source>
</evidence>
<feature type="region of interest" description="Disordered" evidence="9">
    <location>
        <begin position="300"/>
        <end position="325"/>
    </location>
</feature>
<dbReference type="Pfam" id="PF16495">
    <property type="entry name" value="SWIRM-assoc_1"/>
    <property type="match status" value="1"/>
</dbReference>
<feature type="domain" description="SWIRM" evidence="12">
    <location>
        <begin position="168"/>
        <end position="271"/>
    </location>
</feature>
<keyword evidence="7" id="KW-0539">Nucleus</keyword>
<evidence type="ECO:0000256" key="6">
    <source>
        <dbReference type="ARBA" id="ARBA00023163"/>
    </source>
</evidence>
<dbReference type="CDD" id="cd00167">
    <property type="entry name" value="SANT"/>
    <property type="match status" value="1"/>
</dbReference>
<protein>
    <recommendedName>
        <fullName evidence="16">SWI/SNF complex subunit SWI3D</fullName>
    </recommendedName>
</protein>
<evidence type="ECO:0000256" key="8">
    <source>
        <dbReference type="PROSITE-ProRule" id="PRU00228"/>
    </source>
</evidence>
<evidence type="ECO:0000313" key="15">
    <source>
        <dbReference type="Proteomes" id="UP001497512"/>
    </source>
</evidence>
<feature type="compositionally biased region" description="Polar residues" evidence="9">
    <location>
        <begin position="9"/>
        <end position="18"/>
    </location>
</feature>
<feature type="compositionally biased region" description="Basic and acidic residues" evidence="9">
    <location>
        <begin position="101"/>
        <end position="110"/>
    </location>
</feature>
<evidence type="ECO:0000256" key="1">
    <source>
        <dbReference type="ARBA" id="ARBA00022723"/>
    </source>
</evidence>
<dbReference type="InterPro" id="IPR017884">
    <property type="entry name" value="SANT_dom"/>
</dbReference>
<dbReference type="PANTHER" id="PTHR12802:SF41">
    <property type="entry name" value="BRAHMA ASSOCIATED PROTEIN 155 KDA"/>
    <property type="match status" value="1"/>
</dbReference>
<evidence type="ECO:0000256" key="4">
    <source>
        <dbReference type="ARBA" id="ARBA00023015"/>
    </source>
</evidence>
<proteinExistence type="predicted"/>
<dbReference type="InterPro" id="IPR009057">
    <property type="entry name" value="Homeodomain-like_sf"/>
</dbReference>
<keyword evidence="1" id="KW-0479">Metal-binding</keyword>